<feature type="non-terminal residue" evidence="1">
    <location>
        <position position="1"/>
    </location>
</feature>
<organism evidence="1">
    <name type="scientific">Salmonella enterica</name>
    <name type="common">Salmonella choleraesuis</name>
    <dbReference type="NCBI Taxonomy" id="28901"/>
    <lineage>
        <taxon>Bacteria</taxon>
        <taxon>Pseudomonadati</taxon>
        <taxon>Pseudomonadota</taxon>
        <taxon>Gammaproteobacteria</taxon>
        <taxon>Enterobacterales</taxon>
        <taxon>Enterobacteriaceae</taxon>
        <taxon>Salmonella</taxon>
    </lineage>
</organism>
<gene>
    <name evidence="1" type="ORF">AC527_25970</name>
</gene>
<protein>
    <submittedName>
        <fullName evidence="1">Phage tail protein</fullName>
    </submittedName>
</protein>
<dbReference type="EMBL" id="AACWFO010000040">
    <property type="protein sequence ID" value="EAM8420622.1"/>
    <property type="molecule type" value="Genomic_DNA"/>
</dbReference>
<accession>A0A5T2WP24</accession>
<proteinExistence type="predicted"/>
<dbReference type="AlphaFoldDB" id="A0A5T2WP24"/>
<evidence type="ECO:0000313" key="1">
    <source>
        <dbReference type="EMBL" id="EAM8420622.1"/>
    </source>
</evidence>
<sequence length="25" mass="2997">RLDVLCTPDLVNQFRFFAAQLRFIL</sequence>
<reference evidence="1" key="1">
    <citation type="submission" date="2018-08" db="EMBL/GenBank/DDBJ databases">
        <authorList>
            <consortium name="GenomeTrakr network: Whole genome sequencing for foodborne pathogen traceback"/>
        </authorList>
    </citation>
    <scope>NUCLEOTIDE SEQUENCE</scope>
    <source>
        <strain evidence="1">FDA00009177</strain>
    </source>
</reference>
<comment type="caution">
    <text evidence="1">The sequence shown here is derived from an EMBL/GenBank/DDBJ whole genome shotgun (WGS) entry which is preliminary data.</text>
</comment>
<name>A0A5T2WP24_SALER</name>